<dbReference type="SUPFAM" id="SSF48371">
    <property type="entry name" value="ARM repeat"/>
    <property type="match status" value="1"/>
</dbReference>
<dbReference type="Gene3D" id="1.25.10.10">
    <property type="entry name" value="Leucine-rich Repeat Variant"/>
    <property type="match status" value="1"/>
</dbReference>
<name>A0A3P7PUF3_CYLGO</name>
<keyword evidence="2" id="KW-1185">Reference proteome</keyword>
<dbReference type="InterPro" id="IPR011989">
    <property type="entry name" value="ARM-like"/>
</dbReference>
<evidence type="ECO:0008006" key="3">
    <source>
        <dbReference type="Google" id="ProtNLM"/>
    </source>
</evidence>
<proteinExistence type="predicted"/>
<dbReference type="AlphaFoldDB" id="A0A3P7PUF3"/>
<dbReference type="InterPro" id="IPR016024">
    <property type="entry name" value="ARM-type_fold"/>
</dbReference>
<evidence type="ECO:0000313" key="1">
    <source>
        <dbReference type="EMBL" id="VDN21626.1"/>
    </source>
</evidence>
<sequence length="106" mass="12058">MRDLRITERVTEMVCSPRHGWSRSCRVMLLQCLANMAVCKENHPIVREAIPHAVQRLTSNDEMEVVVALQALTNLSLNITTEQLSLSLGRLKAWKPVFCCQIVQAR</sequence>
<dbReference type="OrthoDB" id="5851285at2759"/>
<protein>
    <recommendedName>
        <fullName evidence="3">Armadillo repeat-containing domain-containing protein</fullName>
    </recommendedName>
</protein>
<organism evidence="1 2">
    <name type="scientific">Cylicostephanus goldi</name>
    <name type="common">Nematode worm</name>
    <dbReference type="NCBI Taxonomy" id="71465"/>
    <lineage>
        <taxon>Eukaryota</taxon>
        <taxon>Metazoa</taxon>
        <taxon>Ecdysozoa</taxon>
        <taxon>Nematoda</taxon>
        <taxon>Chromadorea</taxon>
        <taxon>Rhabditida</taxon>
        <taxon>Rhabditina</taxon>
        <taxon>Rhabditomorpha</taxon>
        <taxon>Strongyloidea</taxon>
        <taxon>Strongylidae</taxon>
        <taxon>Cylicostephanus</taxon>
    </lineage>
</organism>
<reference evidence="1 2" key="1">
    <citation type="submission" date="2018-11" db="EMBL/GenBank/DDBJ databases">
        <authorList>
            <consortium name="Pathogen Informatics"/>
        </authorList>
    </citation>
    <scope>NUCLEOTIDE SEQUENCE [LARGE SCALE GENOMIC DNA]</scope>
</reference>
<dbReference type="EMBL" id="UYRV01105792">
    <property type="protein sequence ID" value="VDN21626.1"/>
    <property type="molecule type" value="Genomic_DNA"/>
</dbReference>
<gene>
    <name evidence="1" type="ORF">CGOC_LOCUS9094</name>
</gene>
<accession>A0A3P7PUF3</accession>
<dbReference type="Proteomes" id="UP000271889">
    <property type="component" value="Unassembled WGS sequence"/>
</dbReference>
<evidence type="ECO:0000313" key="2">
    <source>
        <dbReference type="Proteomes" id="UP000271889"/>
    </source>
</evidence>